<dbReference type="InterPro" id="IPR001650">
    <property type="entry name" value="Helicase_C-like"/>
</dbReference>
<accession>A0AA35RSG3</accession>
<name>A0AA35RSG3_GEOBA</name>
<dbReference type="GO" id="GO:0003724">
    <property type="term" value="F:RNA helicase activity"/>
    <property type="evidence" value="ECO:0007669"/>
    <property type="project" value="TreeGrafter"/>
</dbReference>
<dbReference type="GO" id="GO:0016787">
    <property type="term" value="F:hydrolase activity"/>
    <property type="evidence" value="ECO:0007669"/>
    <property type="project" value="UniProtKB-KW"/>
</dbReference>
<sequence>PIEGLFQAYVLTPAQVKSCYFIVVLQTLLRTGPQSMIVFTHTCRSCHVYSELLQRHDIHCVSLHSLLTQAQRLSSLSKFKSGQVNVLVATDVASRINEWRSVDRT</sequence>
<evidence type="ECO:0000313" key="6">
    <source>
        <dbReference type="EMBL" id="CAI8016904.1"/>
    </source>
</evidence>
<evidence type="ECO:0000256" key="1">
    <source>
        <dbReference type="ARBA" id="ARBA00022741"/>
    </source>
</evidence>
<dbReference type="SUPFAM" id="SSF52540">
    <property type="entry name" value="P-loop containing nucleoside triphosphate hydrolases"/>
    <property type="match status" value="1"/>
</dbReference>
<dbReference type="InterPro" id="IPR027417">
    <property type="entry name" value="P-loop_NTPase"/>
</dbReference>
<keyword evidence="2" id="KW-0378">Hydrolase</keyword>
<dbReference type="PANTHER" id="PTHR47959">
    <property type="entry name" value="ATP-DEPENDENT RNA HELICASE RHLE-RELATED"/>
    <property type="match status" value="1"/>
</dbReference>
<feature type="domain" description="Helicase C-terminal" evidence="5">
    <location>
        <begin position="23"/>
        <end position="105"/>
    </location>
</feature>
<dbReference type="Proteomes" id="UP001174909">
    <property type="component" value="Unassembled WGS sequence"/>
</dbReference>
<dbReference type="AlphaFoldDB" id="A0AA35RSG3"/>
<dbReference type="GO" id="GO:0005829">
    <property type="term" value="C:cytosol"/>
    <property type="evidence" value="ECO:0007669"/>
    <property type="project" value="TreeGrafter"/>
</dbReference>
<protein>
    <submittedName>
        <fullName evidence="6">Probable ATP-dependent RNA helicase ddx49</fullName>
    </submittedName>
</protein>
<evidence type="ECO:0000313" key="7">
    <source>
        <dbReference type="Proteomes" id="UP001174909"/>
    </source>
</evidence>
<dbReference type="EMBL" id="CASHTH010001569">
    <property type="protein sequence ID" value="CAI8016904.1"/>
    <property type="molecule type" value="Genomic_DNA"/>
</dbReference>
<evidence type="ECO:0000259" key="5">
    <source>
        <dbReference type="PROSITE" id="PS51194"/>
    </source>
</evidence>
<keyword evidence="3 6" id="KW-0347">Helicase</keyword>
<keyword evidence="4" id="KW-0067">ATP-binding</keyword>
<dbReference type="Pfam" id="PF00271">
    <property type="entry name" value="Helicase_C"/>
    <property type="match status" value="1"/>
</dbReference>
<evidence type="ECO:0000256" key="3">
    <source>
        <dbReference type="ARBA" id="ARBA00022806"/>
    </source>
</evidence>
<reference evidence="6" key="1">
    <citation type="submission" date="2023-03" db="EMBL/GenBank/DDBJ databases">
        <authorList>
            <person name="Steffen K."/>
            <person name="Cardenas P."/>
        </authorList>
    </citation>
    <scope>NUCLEOTIDE SEQUENCE</scope>
</reference>
<keyword evidence="1" id="KW-0547">Nucleotide-binding</keyword>
<comment type="caution">
    <text evidence="6">The sequence shown here is derived from an EMBL/GenBank/DDBJ whole genome shotgun (WGS) entry which is preliminary data.</text>
</comment>
<organism evidence="6 7">
    <name type="scientific">Geodia barretti</name>
    <name type="common">Barrett's horny sponge</name>
    <dbReference type="NCBI Taxonomy" id="519541"/>
    <lineage>
        <taxon>Eukaryota</taxon>
        <taxon>Metazoa</taxon>
        <taxon>Porifera</taxon>
        <taxon>Demospongiae</taxon>
        <taxon>Heteroscleromorpha</taxon>
        <taxon>Tetractinellida</taxon>
        <taxon>Astrophorina</taxon>
        <taxon>Geodiidae</taxon>
        <taxon>Geodia</taxon>
    </lineage>
</organism>
<gene>
    <name evidence="6" type="ORF">GBAR_LOCUS10325</name>
</gene>
<dbReference type="Gene3D" id="3.40.50.300">
    <property type="entry name" value="P-loop containing nucleotide triphosphate hydrolases"/>
    <property type="match status" value="1"/>
</dbReference>
<keyword evidence="7" id="KW-1185">Reference proteome</keyword>
<dbReference type="PROSITE" id="PS51194">
    <property type="entry name" value="HELICASE_CTER"/>
    <property type="match status" value="1"/>
</dbReference>
<evidence type="ECO:0000256" key="2">
    <source>
        <dbReference type="ARBA" id="ARBA00022801"/>
    </source>
</evidence>
<evidence type="ECO:0000256" key="4">
    <source>
        <dbReference type="ARBA" id="ARBA00022840"/>
    </source>
</evidence>
<proteinExistence type="predicted"/>
<feature type="non-terminal residue" evidence="6">
    <location>
        <position position="105"/>
    </location>
</feature>
<dbReference type="GO" id="GO:0005524">
    <property type="term" value="F:ATP binding"/>
    <property type="evidence" value="ECO:0007669"/>
    <property type="project" value="UniProtKB-KW"/>
</dbReference>
<dbReference type="InterPro" id="IPR050079">
    <property type="entry name" value="DEAD_box_RNA_helicase"/>
</dbReference>
<dbReference type="PANTHER" id="PTHR47959:SF24">
    <property type="entry name" value="ATP-DEPENDENT RNA HELICASE"/>
    <property type="match status" value="1"/>
</dbReference>